<proteinExistence type="predicted"/>
<protein>
    <submittedName>
        <fullName evidence="1">Uncharacterized protein</fullName>
    </submittedName>
</protein>
<dbReference type="EMBL" id="GGEC01052360">
    <property type="protein sequence ID" value="MBX32844.1"/>
    <property type="molecule type" value="Transcribed_RNA"/>
</dbReference>
<reference evidence="1" key="1">
    <citation type="submission" date="2018-02" db="EMBL/GenBank/DDBJ databases">
        <title>Rhizophora mucronata_Transcriptome.</title>
        <authorList>
            <person name="Meera S.P."/>
            <person name="Sreeshan A."/>
            <person name="Augustine A."/>
        </authorList>
    </citation>
    <scope>NUCLEOTIDE SEQUENCE</scope>
    <source>
        <tissue evidence="1">Leaf</tissue>
    </source>
</reference>
<name>A0A2P2MRJ1_RHIMU</name>
<dbReference type="AlphaFoldDB" id="A0A2P2MRJ1"/>
<sequence length="52" mass="6225">MKFKLLFPFLSLDIPHYCCFITASSKKIIPFLVPLQRKYWSFMFTQSSLLFT</sequence>
<organism evidence="1">
    <name type="scientific">Rhizophora mucronata</name>
    <name type="common">Asiatic mangrove</name>
    <dbReference type="NCBI Taxonomy" id="61149"/>
    <lineage>
        <taxon>Eukaryota</taxon>
        <taxon>Viridiplantae</taxon>
        <taxon>Streptophyta</taxon>
        <taxon>Embryophyta</taxon>
        <taxon>Tracheophyta</taxon>
        <taxon>Spermatophyta</taxon>
        <taxon>Magnoliopsida</taxon>
        <taxon>eudicotyledons</taxon>
        <taxon>Gunneridae</taxon>
        <taxon>Pentapetalae</taxon>
        <taxon>rosids</taxon>
        <taxon>fabids</taxon>
        <taxon>Malpighiales</taxon>
        <taxon>Rhizophoraceae</taxon>
        <taxon>Rhizophora</taxon>
    </lineage>
</organism>
<accession>A0A2P2MRJ1</accession>
<evidence type="ECO:0000313" key="1">
    <source>
        <dbReference type="EMBL" id="MBX32844.1"/>
    </source>
</evidence>